<reference evidence="1 2" key="1">
    <citation type="journal article" date="2007" name="Proc. Natl. Acad. Sci. U.S.A.">
        <title>Characterization of a marine gammaproteobacterium capable of aerobic anoxygenic photosynthesis.</title>
        <authorList>
            <person name="Fuchs B.M."/>
            <person name="Spring S."/>
            <person name="Teeling H."/>
            <person name="Quast C."/>
            <person name="Wulf J."/>
            <person name="Schattenhofer M."/>
            <person name="Yan S."/>
            <person name="Ferriera S."/>
            <person name="Johnson J."/>
            <person name="Glockner F.O."/>
            <person name="Amann R."/>
        </authorList>
    </citation>
    <scope>NUCLEOTIDE SEQUENCE [LARGE SCALE GENOMIC DNA]</scope>
    <source>
        <strain evidence="1">KT71</strain>
    </source>
</reference>
<dbReference type="RefSeq" id="WP_008293076.1">
    <property type="nucleotide sequence ID" value="NZ_CM002299.1"/>
</dbReference>
<gene>
    <name evidence="1" type="ORF">KT71_03332</name>
</gene>
<dbReference type="AlphaFoldDB" id="A4A7H8"/>
<dbReference type="PIRSF" id="PIRSF037225">
    <property type="entry name" value="UCP037225"/>
    <property type="match status" value="1"/>
</dbReference>
<dbReference type="InterPro" id="IPR017143">
    <property type="entry name" value="UCP037225"/>
</dbReference>
<sequence length="62" mass="6926">MELQESQVFCPYCGEPLTILLDSEDSDAEYIEDCQVCCQPMVVTLMSESDGSLSASVRREDE</sequence>
<name>A4A7H8_9GAMM</name>
<dbReference type="eggNOG" id="ENOG5032C50">
    <property type="taxonomic scope" value="Bacteria"/>
</dbReference>
<protein>
    <submittedName>
        <fullName evidence="1">Cysteine-rich CPXCG</fullName>
    </submittedName>
</protein>
<dbReference type="Proteomes" id="UP000019205">
    <property type="component" value="Chromosome"/>
</dbReference>
<dbReference type="STRING" id="314285.KT71_03332"/>
<dbReference type="EMBL" id="AAOA02000002">
    <property type="protein sequence ID" value="EAQ98247.1"/>
    <property type="molecule type" value="Genomic_DNA"/>
</dbReference>
<accession>A4A7H8</accession>
<organism evidence="1 2">
    <name type="scientific">Congregibacter litoralis KT71</name>
    <dbReference type="NCBI Taxonomy" id="314285"/>
    <lineage>
        <taxon>Bacteria</taxon>
        <taxon>Pseudomonadati</taxon>
        <taxon>Pseudomonadota</taxon>
        <taxon>Gammaproteobacteria</taxon>
        <taxon>Cellvibrionales</taxon>
        <taxon>Halieaceae</taxon>
        <taxon>Congregibacter</taxon>
    </lineage>
</organism>
<dbReference type="OrthoDB" id="9814566at2"/>
<keyword evidence="2" id="KW-1185">Reference proteome</keyword>
<comment type="caution">
    <text evidence="1">The sequence shown here is derived from an EMBL/GenBank/DDBJ whole genome shotgun (WGS) entry which is preliminary data.</text>
</comment>
<evidence type="ECO:0000313" key="1">
    <source>
        <dbReference type="EMBL" id="EAQ98247.1"/>
    </source>
</evidence>
<evidence type="ECO:0000313" key="2">
    <source>
        <dbReference type="Proteomes" id="UP000019205"/>
    </source>
</evidence>
<dbReference type="HOGENOM" id="CLU_189936_1_0_6"/>
<dbReference type="Pfam" id="PF14255">
    <property type="entry name" value="Zn_ribbon_21"/>
    <property type="match status" value="1"/>
</dbReference>
<dbReference type="InterPro" id="IPR025990">
    <property type="entry name" value="zinc_ribbon_bacterial"/>
</dbReference>
<proteinExistence type="predicted"/>
<reference evidence="1 2" key="2">
    <citation type="journal article" date="2009" name="PLoS ONE">
        <title>The photosynthetic apparatus and its regulation in the aerobic gammaproteobacterium Congregibacter litoralis gen. nov., sp. nov.</title>
        <authorList>
            <person name="Spring S."/>
            <person name="Lunsdorf H."/>
            <person name="Fuchs B.M."/>
            <person name="Tindall B.J."/>
        </authorList>
    </citation>
    <scope>NUCLEOTIDE SEQUENCE [LARGE SCALE GENOMIC DNA]</scope>
    <source>
        <strain evidence="1">KT71</strain>
    </source>
</reference>